<protein>
    <submittedName>
        <fullName evidence="1">Unnamed protein product</fullName>
    </submittedName>
</protein>
<proteinExistence type="predicted"/>
<keyword evidence="2" id="KW-1185">Reference proteome</keyword>
<evidence type="ECO:0000313" key="1">
    <source>
        <dbReference type="EMBL" id="GME85734.1"/>
    </source>
</evidence>
<name>A0ACB5TCM5_AMBMO</name>
<dbReference type="EMBL" id="BSXS01006598">
    <property type="protein sequence ID" value="GME85734.1"/>
    <property type="molecule type" value="Genomic_DNA"/>
</dbReference>
<evidence type="ECO:0000313" key="2">
    <source>
        <dbReference type="Proteomes" id="UP001165064"/>
    </source>
</evidence>
<dbReference type="Proteomes" id="UP001165064">
    <property type="component" value="Unassembled WGS sequence"/>
</dbReference>
<comment type="caution">
    <text evidence="1">The sequence shown here is derived from an EMBL/GenBank/DDBJ whole genome shotgun (WGS) entry which is preliminary data.</text>
</comment>
<organism evidence="1 2">
    <name type="scientific">Ambrosiozyma monospora</name>
    <name type="common">Yeast</name>
    <name type="synonym">Endomycopsis monosporus</name>
    <dbReference type="NCBI Taxonomy" id="43982"/>
    <lineage>
        <taxon>Eukaryota</taxon>
        <taxon>Fungi</taxon>
        <taxon>Dikarya</taxon>
        <taxon>Ascomycota</taxon>
        <taxon>Saccharomycotina</taxon>
        <taxon>Pichiomycetes</taxon>
        <taxon>Pichiales</taxon>
        <taxon>Pichiaceae</taxon>
        <taxon>Ambrosiozyma</taxon>
    </lineage>
</organism>
<gene>
    <name evidence="1" type="ORF">Amon02_000776100</name>
</gene>
<reference evidence="1" key="1">
    <citation type="submission" date="2023-04" db="EMBL/GenBank/DDBJ databases">
        <title>Ambrosiozyma monospora NBRC 10751.</title>
        <authorList>
            <person name="Ichikawa N."/>
            <person name="Sato H."/>
            <person name="Tonouchi N."/>
        </authorList>
    </citation>
    <scope>NUCLEOTIDE SEQUENCE</scope>
    <source>
        <strain evidence="1">NBRC 10751</strain>
    </source>
</reference>
<accession>A0ACB5TCM5</accession>
<sequence length="201" mass="21834">MSPTNTTNIKKHGSEFDGKLPLSSPSSSDDTSPSETNSAIESFKSASQNEKQVASDDKDNNINKNNSNNDNEGTATEEIEGQDDSQVLHGTRLTMCVLSTCLVFFLMALDQTITAAILSEISSKFKSFNQIAWITAGFFLGTGALCQIWGQISTIWGRKWVLVLGVFIFEVGSLICALADSMSMLIAGRVIQDPLCFRCCL</sequence>